<protein>
    <recommendedName>
        <fullName evidence="4">Lipoprotein</fullName>
    </recommendedName>
</protein>
<dbReference type="RefSeq" id="WP_007269737.1">
    <property type="nucleotide sequence ID" value="NZ_AOCK01000001.1"/>
</dbReference>
<evidence type="ECO:0000313" key="2">
    <source>
        <dbReference type="EMBL" id="EMR00523.1"/>
    </source>
</evidence>
<dbReference type="PATRIC" id="fig|1276920.7.peg.533"/>
<evidence type="ECO:0008006" key="4">
    <source>
        <dbReference type="Google" id="ProtNLM"/>
    </source>
</evidence>
<sequence length="148" mass="16150">MSKKKYLPASVLVLPFLLLLTGCDINGLLADSSEQSTTRSAKTSEEGVADGLLPKWVPKGGTNAELVQRNSGSERIFVMDYAGDLPAKACKPLGTVGEPTKTELANAYASDDRIKSFDPEEISDTRTLEASWWPEGTELRTTHLCERF</sequence>
<evidence type="ECO:0000256" key="1">
    <source>
        <dbReference type="SAM" id="MobiDB-lite"/>
    </source>
</evidence>
<organism evidence="2 3">
    <name type="scientific">Paeniglutamicibacter gangotriensis Lz1y</name>
    <dbReference type="NCBI Taxonomy" id="1276920"/>
    <lineage>
        <taxon>Bacteria</taxon>
        <taxon>Bacillati</taxon>
        <taxon>Actinomycetota</taxon>
        <taxon>Actinomycetes</taxon>
        <taxon>Micrococcales</taxon>
        <taxon>Micrococcaceae</taxon>
        <taxon>Paeniglutamicibacter</taxon>
    </lineage>
</organism>
<comment type="caution">
    <text evidence="2">The sequence shown here is derived from an EMBL/GenBank/DDBJ whole genome shotgun (WGS) entry which is preliminary data.</text>
</comment>
<dbReference type="EMBL" id="AOCK01000001">
    <property type="protein sequence ID" value="EMR00523.1"/>
    <property type="molecule type" value="Genomic_DNA"/>
</dbReference>
<feature type="region of interest" description="Disordered" evidence="1">
    <location>
        <begin position="34"/>
        <end position="54"/>
    </location>
</feature>
<reference evidence="2 3" key="1">
    <citation type="journal article" date="2013" name="Genome Announc.">
        <title>Draft Genome Sequence of Arthrobacter gangotriensis Strain Lz1yT, Isolated from a Penguin Rookery Soil Sample Collected in Antarctica, near the Indian Station Dakshin Gangotri.</title>
        <authorList>
            <person name="Shivaji S."/>
            <person name="Ara S."/>
            <person name="Bandi S."/>
            <person name="Singh A."/>
            <person name="Kumar Pinnaka A."/>
        </authorList>
    </citation>
    <scope>NUCLEOTIDE SEQUENCE [LARGE SCALE GENOMIC DNA]</scope>
    <source>
        <strain evidence="2 3">Lz1y</strain>
    </source>
</reference>
<dbReference type="Proteomes" id="UP000012015">
    <property type="component" value="Unassembled WGS sequence"/>
</dbReference>
<accession>M7MVQ1</accession>
<proteinExistence type="predicted"/>
<dbReference type="AlphaFoldDB" id="M7MVQ1"/>
<name>M7MVQ1_9MICC</name>
<keyword evidence="3" id="KW-1185">Reference proteome</keyword>
<dbReference type="PROSITE" id="PS51257">
    <property type="entry name" value="PROKAR_LIPOPROTEIN"/>
    <property type="match status" value="1"/>
</dbReference>
<gene>
    <name evidence="2" type="ORF">ADIAG_00530</name>
</gene>
<evidence type="ECO:0000313" key="3">
    <source>
        <dbReference type="Proteomes" id="UP000012015"/>
    </source>
</evidence>